<gene>
    <name evidence="1" type="ordered locus">BamMC406_0389</name>
</gene>
<dbReference type="Proteomes" id="UP000001680">
    <property type="component" value="Chromosome 1"/>
</dbReference>
<name>B1YS84_BURA4</name>
<sequence>MCGCGHVRGMLFDDEERVQFESDDLHRETVRLLSSTARPVHDGMEDHLLLQLSKQEMNTTTKVMNPKAITSIYGEFPSLVGTELTEVRVARDEPRISIRLATGKKPTKHPTRWPQNYDEVYIGISFIGVSDLSFCQWGCKNIVDEVDLKDIDDRVFVRFSCKNNVALKFSCDWIRIESVACGFVGSP</sequence>
<evidence type="ECO:0000313" key="1">
    <source>
        <dbReference type="EMBL" id="ACB62886.1"/>
    </source>
</evidence>
<organism evidence="1 2">
    <name type="scientific">Burkholderia ambifaria (strain MC40-6)</name>
    <dbReference type="NCBI Taxonomy" id="398577"/>
    <lineage>
        <taxon>Bacteria</taxon>
        <taxon>Pseudomonadati</taxon>
        <taxon>Pseudomonadota</taxon>
        <taxon>Betaproteobacteria</taxon>
        <taxon>Burkholderiales</taxon>
        <taxon>Burkholderiaceae</taxon>
        <taxon>Burkholderia</taxon>
        <taxon>Burkholderia cepacia complex</taxon>
    </lineage>
</organism>
<protein>
    <submittedName>
        <fullName evidence="1">Uncharacterized protein</fullName>
    </submittedName>
</protein>
<reference evidence="2" key="1">
    <citation type="submission" date="2008-04" db="EMBL/GenBank/DDBJ databases">
        <title>Complete sequence of chromosome 1 of Burkholderia ambifaria MC40-6.</title>
        <authorList>
            <person name="Copeland A."/>
            <person name="Lucas S."/>
            <person name="Lapidus A."/>
            <person name="Glavina del Rio T."/>
            <person name="Dalin E."/>
            <person name="Tice H."/>
            <person name="Pitluck S."/>
            <person name="Chain P."/>
            <person name="Malfatti S."/>
            <person name="Shin M."/>
            <person name="Vergez L."/>
            <person name="Lang D."/>
            <person name="Schmutz J."/>
            <person name="Larimer F."/>
            <person name="Land M."/>
            <person name="Hauser L."/>
            <person name="Kyrpides N."/>
            <person name="Lykidis A."/>
            <person name="Ramette A."/>
            <person name="Konstantinidis K."/>
            <person name="Tiedje J."/>
            <person name="Richardson P."/>
        </authorList>
    </citation>
    <scope>NUCLEOTIDE SEQUENCE [LARGE SCALE GENOMIC DNA]</scope>
    <source>
        <strain evidence="2">MC40-6</strain>
    </source>
</reference>
<proteinExistence type="predicted"/>
<dbReference type="HOGENOM" id="CLU_124315_0_0_4"/>
<dbReference type="EMBL" id="CP001025">
    <property type="protein sequence ID" value="ACB62886.1"/>
    <property type="molecule type" value="Genomic_DNA"/>
</dbReference>
<dbReference type="Pfam" id="PF15594">
    <property type="entry name" value="Imm50"/>
    <property type="match status" value="1"/>
</dbReference>
<dbReference type="InterPro" id="IPR028957">
    <property type="entry name" value="Imm50"/>
</dbReference>
<dbReference type="AlphaFoldDB" id="B1YS84"/>
<accession>B1YS84</accession>
<dbReference type="KEGG" id="bac:BamMC406_0389"/>
<evidence type="ECO:0000313" key="2">
    <source>
        <dbReference type="Proteomes" id="UP000001680"/>
    </source>
</evidence>